<dbReference type="Gene3D" id="1.10.3110.10">
    <property type="entry name" value="protoporphyrinogen ix oxidase, domain 3"/>
    <property type="match status" value="1"/>
</dbReference>
<dbReference type="InterPro" id="IPR036188">
    <property type="entry name" value="FAD/NAD-bd_sf"/>
</dbReference>
<dbReference type="PANTHER" id="PTHR42923">
    <property type="entry name" value="PROTOPORPHYRINOGEN OXIDASE"/>
    <property type="match status" value="1"/>
</dbReference>
<name>A0ABU1JIM7_9PROT</name>
<dbReference type="InterPro" id="IPR002937">
    <property type="entry name" value="Amino_oxidase"/>
</dbReference>
<dbReference type="InterPro" id="IPR050464">
    <property type="entry name" value="Zeta_carotene_desat/Oxidored"/>
</dbReference>
<reference evidence="2 3" key="1">
    <citation type="submission" date="2023-07" db="EMBL/GenBank/DDBJ databases">
        <title>Sorghum-associated microbial communities from plants grown in Nebraska, USA.</title>
        <authorList>
            <person name="Schachtman D."/>
        </authorList>
    </citation>
    <scope>NUCLEOTIDE SEQUENCE [LARGE SCALE GENOMIC DNA]</scope>
    <source>
        <strain evidence="2 3">584</strain>
    </source>
</reference>
<keyword evidence="3" id="KW-1185">Reference proteome</keyword>
<dbReference type="EMBL" id="JAVDPW010000002">
    <property type="protein sequence ID" value="MDR6288472.1"/>
    <property type="molecule type" value="Genomic_DNA"/>
</dbReference>
<dbReference type="RefSeq" id="WP_309792472.1">
    <property type="nucleotide sequence ID" value="NZ_JAVDPW010000002.1"/>
</dbReference>
<dbReference type="Pfam" id="PF01593">
    <property type="entry name" value="Amino_oxidase"/>
    <property type="match status" value="1"/>
</dbReference>
<accession>A0ABU1JIM7</accession>
<dbReference type="Proteomes" id="UP001262410">
    <property type="component" value="Unassembled WGS sequence"/>
</dbReference>
<dbReference type="Gene3D" id="3.90.660.20">
    <property type="entry name" value="Protoporphyrinogen oxidase, mitochondrial, domain 2"/>
    <property type="match status" value="1"/>
</dbReference>
<gene>
    <name evidence="2" type="ORF">E9232_000979</name>
</gene>
<sequence>MRIAVIGTGISGLGAAHLLRSRAEIVLYDGAARAGGHANTVDVGQDGRQVPVDTGFIVCNQATYPNFLRLLGTLGVATEPTDMSFSFSAAGGRFEYAGDTLGGLFAQRRNAFRPAHYGMLRDILRFYREAPGHLDAGSADLTLGDLLAGGGYGSGFVHDHLLPMGAAIWSCPTAEMLRFPARSFIRFFANHGLLSVRDRPVWRSVPGGSRRYVEALTAPFAGSLRLGTPVASLHRTAIGVVVRDAAGQEDRFDQVVVATHADQALALLAEATPLEREVLGAFRFQGNDAVLHDDPALMPQRKRAWASWNYLSEDRRGGAVSVTYWMNRLQPLPGLRPVFVSLNPFRAPRPGSVLARIRYDHPVFDHRALAAQAAIGTIQGRGGIWFCGAWCGYGFHEDGLAAGIAVAEALGARRPWAVEDMSPAAQHCRPLRPAEAA</sequence>
<protein>
    <recommendedName>
        <fullName evidence="1">Amine oxidase domain-containing protein</fullName>
    </recommendedName>
</protein>
<organism evidence="2 3">
    <name type="scientific">Inquilinus ginsengisoli</name>
    <dbReference type="NCBI Taxonomy" id="363840"/>
    <lineage>
        <taxon>Bacteria</taxon>
        <taxon>Pseudomonadati</taxon>
        <taxon>Pseudomonadota</taxon>
        <taxon>Alphaproteobacteria</taxon>
        <taxon>Rhodospirillales</taxon>
        <taxon>Rhodospirillaceae</taxon>
        <taxon>Inquilinus</taxon>
    </lineage>
</organism>
<feature type="domain" description="Amine oxidase" evidence="1">
    <location>
        <begin position="10"/>
        <end position="278"/>
    </location>
</feature>
<evidence type="ECO:0000313" key="2">
    <source>
        <dbReference type="EMBL" id="MDR6288472.1"/>
    </source>
</evidence>
<evidence type="ECO:0000313" key="3">
    <source>
        <dbReference type="Proteomes" id="UP001262410"/>
    </source>
</evidence>
<dbReference type="Gene3D" id="3.50.50.60">
    <property type="entry name" value="FAD/NAD(P)-binding domain"/>
    <property type="match status" value="1"/>
</dbReference>
<dbReference type="PANTHER" id="PTHR42923:SF17">
    <property type="entry name" value="AMINE OXIDASE DOMAIN-CONTAINING PROTEIN"/>
    <property type="match status" value="1"/>
</dbReference>
<proteinExistence type="predicted"/>
<dbReference type="SUPFAM" id="SSF51905">
    <property type="entry name" value="FAD/NAD(P)-binding domain"/>
    <property type="match status" value="1"/>
</dbReference>
<comment type="caution">
    <text evidence="2">The sequence shown here is derived from an EMBL/GenBank/DDBJ whole genome shotgun (WGS) entry which is preliminary data.</text>
</comment>
<evidence type="ECO:0000259" key="1">
    <source>
        <dbReference type="Pfam" id="PF01593"/>
    </source>
</evidence>